<gene>
    <name evidence="1" type="ORF">MSBRM_1403</name>
</gene>
<evidence type="ECO:0000313" key="1">
    <source>
        <dbReference type="EMBL" id="AKB54401.1"/>
    </source>
</evidence>
<dbReference type="Proteomes" id="UP000033033">
    <property type="component" value="Chromosome"/>
</dbReference>
<evidence type="ECO:0000313" key="2">
    <source>
        <dbReference type="Proteomes" id="UP000033033"/>
    </source>
</evidence>
<name>A0A0E3LN99_METBA</name>
<dbReference type="RefSeq" id="WP_048118274.1">
    <property type="nucleotide sequence ID" value="NZ_CP009528.1"/>
</dbReference>
<dbReference type="GeneID" id="24844648"/>
<reference evidence="1 2" key="1">
    <citation type="submission" date="2014-07" db="EMBL/GenBank/DDBJ databases">
        <title>Methanogenic archaea and the global carbon cycle.</title>
        <authorList>
            <person name="Henriksen J.R."/>
            <person name="Luke J."/>
            <person name="Reinhart S."/>
            <person name="Benedict M.N."/>
            <person name="Youngblut N.D."/>
            <person name="Metcalf M.E."/>
            <person name="Whitaker R.J."/>
            <person name="Metcalf W.W."/>
        </authorList>
    </citation>
    <scope>NUCLEOTIDE SEQUENCE [LARGE SCALE GENOMIC DNA]</scope>
    <source>
        <strain evidence="1 2">MS</strain>
    </source>
</reference>
<dbReference type="HOGENOM" id="CLU_166560_0_0_2"/>
<dbReference type="AlphaFoldDB" id="A0A0E3LN99"/>
<keyword evidence="2" id="KW-1185">Reference proteome</keyword>
<dbReference type="KEGG" id="mby:MSBRM_1403"/>
<accession>A0A0E3LN99</accession>
<dbReference type="EMBL" id="CP009528">
    <property type="protein sequence ID" value="AKB54401.1"/>
    <property type="molecule type" value="Genomic_DNA"/>
</dbReference>
<dbReference type="PATRIC" id="fig|1434108.4.peg.1745"/>
<organism evidence="1 2">
    <name type="scientific">Methanosarcina barkeri MS</name>
    <dbReference type="NCBI Taxonomy" id="1434108"/>
    <lineage>
        <taxon>Archaea</taxon>
        <taxon>Methanobacteriati</taxon>
        <taxon>Methanobacteriota</taxon>
        <taxon>Stenosarchaea group</taxon>
        <taxon>Methanomicrobia</taxon>
        <taxon>Methanosarcinales</taxon>
        <taxon>Methanosarcinaceae</taxon>
        <taxon>Methanosarcina</taxon>
    </lineage>
</organism>
<proteinExistence type="predicted"/>
<sequence>MGETIEYCHYSRYIKMPGKLLEPIDSMAKIGLNKDEQEILQGFVHNKAEQKAGYYDKKIAEMKQKYDMDFSTFQNKVYLREAEIELEEWNDFVLWGSYVKAHRYWAQFC</sequence>
<protein>
    <submittedName>
        <fullName evidence="1">Uncharacterized protein</fullName>
    </submittedName>
</protein>